<evidence type="ECO:0000256" key="4">
    <source>
        <dbReference type="ARBA" id="ARBA00023159"/>
    </source>
</evidence>
<comment type="subcellular location">
    <subcellularLocation>
        <location evidence="1">Nucleus</location>
    </subcellularLocation>
</comment>
<protein>
    <recommendedName>
        <fullName evidence="8">DZF domain-containing protein</fullName>
    </recommendedName>
</protein>
<sequence length="440" mass="49811">MTTYCLEPTTRKSPEEDERAGFFLFPVLRSISISRNQDPSRVAIHSFGKTRRLRIEMVQPGLMRGRGNLRNRARLPFRPRSFLPRHPFDLILCESSFPRVKPLPDDTNFTNALMQRNSDLTPKPQEQTAILNLVNKIQAVLDNLVVAPGSFESCQLEEVRQVGPFKEGTMLTKENVAEIVVILKTLPTKEAVEALSHKLKEELQKQDPNEFLKFTLNEQGFDVEGNAAVVRILIATIGLNLRKLEPDLHLDAKIMHSHHAAIRHSRWMEENAHHSSIKVLIRLLRDLRNRFEGLQSLTQWQIDLLAHSSIMNNPSRQTLPINIAFRRVLQLLSAGLFLPGSAGITDPCESGSNRVHTSLSLENQDLICLTAQTMLRILAHGGYKRLLCLEPGRMNLNDMSVWDGVVVSPLEKAYERPADKKEDEDMEAEGGEEAMETTEN</sequence>
<dbReference type="PROSITE" id="PS50152">
    <property type="entry name" value="25A_SYNTH_3"/>
    <property type="match status" value="1"/>
</dbReference>
<feature type="domain" description="DZF" evidence="8">
    <location>
        <begin position="80"/>
        <end position="427"/>
    </location>
</feature>
<dbReference type="Gene3D" id="3.30.460.10">
    <property type="entry name" value="Beta Polymerase, domain 2"/>
    <property type="match status" value="1"/>
</dbReference>
<dbReference type="GO" id="GO:0003677">
    <property type="term" value="F:DNA binding"/>
    <property type="evidence" value="ECO:0007669"/>
    <property type="project" value="UniProtKB-KW"/>
</dbReference>
<feature type="compositionally biased region" description="Acidic residues" evidence="7">
    <location>
        <begin position="424"/>
        <end position="440"/>
    </location>
</feature>
<dbReference type="FunFam" id="3.30.460.10:FF:000058">
    <property type="entry name" value="Interleukin enhancer-binding factor 2"/>
    <property type="match status" value="1"/>
</dbReference>
<dbReference type="SMART" id="SM00572">
    <property type="entry name" value="DZF"/>
    <property type="match status" value="1"/>
</dbReference>
<dbReference type="InterPro" id="IPR006561">
    <property type="entry name" value="DZF_dom"/>
</dbReference>
<proteinExistence type="predicted"/>
<dbReference type="AlphaFoldDB" id="A0AAN8S813"/>
<evidence type="ECO:0000256" key="1">
    <source>
        <dbReference type="ARBA" id="ARBA00004123"/>
    </source>
</evidence>
<gene>
    <name evidence="9" type="ORF">RUM43_007680</name>
</gene>
<dbReference type="GO" id="GO:0003725">
    <property type="term" value="F:double-stranded RNA binding"/>
    <property type="evidence" value="ECO:0007669"/>
    <property type="project" value="TreeGrafter"/>
</dbReference>
<evidence type="ECO:0000256" key="6">
    <source>
        <dbReference type="ARBA" id="ARBA00023242"/>
    </source>
</evidence>
<dbReference type="Pfam" id="PF07528">
    <property type="entry name" value="DZF_N"/>
    <property type="match status" value="1"/>
</dbReference>
<dbReference type="SUPFAM" id="SSF81301">
    <property type="entry name" value="Nucleotidyltransferase"/>
    <property type="match status" value="1"/>
</dbReference>
<keyword evidence="2" id="KW-0805">Transcription regulation</keyword>
<keyword evidence="6" id="KW-0539">Nucleus</keyword>
<keyword evidence="5" id="KW-0804">Transcription</keyword>
<evidence type="ECO:0000256" key="5">
    <source>
        <dbReference type="ARBA" id="ARBA00023163"/>
    </source>
</evidence>
<dbReference type="Pfam" id="PF20965">
    <property type="entry name" value="DZF_C"/>
    <property type="match status" value="1"/>
</dbReference>
<dbReference type="InterPro" id="IPR052134">
    <property type="entry name" value="ILF2"/>
</dbReference>
<evidence type="ECO:0000256" key="2">
    <source>
        <dbReference type="ARBA" id="ARBA00023015"/>
    </source>
</evidence>
<feature type="compositionally biased region" description="Basic and acidic residues" evidence="7">
    <location>
        <begin position="413"/>
        <end position="423"/>
    </location>
</feature>
<dbReference type="InterPro" id="IPR043519">
    <property type="entry name" value="NT_sf"/>
</dbReference>
<accession>A0AAN8S813</accession>
<keyword evidence="4" id="KW-0010">Activator</keyword>
<dbReference type="PANTHER" id="PTHR46447">
    <property type="entry name" value="INTERLEUKIN ENHANCER-BINDING FACTOR"/>
    <property type="match status" value="1"/>
</dbReference>
<dbReference type="PROSITE" id="PS51703">
    <property type="entry name" value="DZF"/>
    <property type="match status" value="1"/>
</dbReference>
<evidence type="ECO:0000313" key="10">
    <source>
        <dbReference type="Proteomes" id="UP001372834"/>
    </source>
</evidence>
<keyword evidence="3" id="KW-0238">DNA-binding</keyword>
<name>A0AAN8S813_POLSC</name>
<dbReference type="InterPro" id="IPR049402">
    <property type="entry name" value="DZF_dom_C"/>
</dbReference>
<feature type="region of interest" description="Disordered" evidence="7">
    <location>
        <begin position="413"/>
        <end position="440"/>
    </location>
</feature>
<comment type="caution">
    <text evidence="9">The sequence shown here is derived from an EMBL/GenBank/DDBJ whole genome shotgun (WGS) entry which is preliminary data.</text>
</comment>
<organism evidence="9 10">
    <name type="scientific">Polyplax serrata</name>
    <name type="common">Common mouse louse</name>
    <dbReference type="NCBI Taxonomy" id="468196"/>
    <lineage>
        <taxon>Eukaryota</taxon>
        <taxon>Metazoa</taxon>
        <taxon>Ecdysozoa</taxon>
        <taxon>Arthropoda</taxon>
        <taxon>Hexapoda</taxon>
        <taxon>Insecta</taxon>
        <taxon>Pterygota</taxon>
        <taxon>Neoptera</taxon>
        <taxon>Paraneoptera</taxon>
        <taxon>Psocodea</taxon>
        <taxon>Troctomorpha</taxon>
        <taxon>Phthiraptera</taxon>
        <taxon>Anoplura</taxon>
        <taxon>Polyplacidae</taxon>
        <taxon>Polyplax</taxon>
    </lineage>
</organism>
<dbReference type="EMBL" id="JAWJWE010000003">
    <property type="protein sequence ID" value="KAK6639407.1"/>
    <property type="molecule type" value="Genomic_DNA"/>
</dbReference>
<dbReference type="GO" id="GO:0045893">
    <property type="term" value="P:positive regulation of DNA-templated transcription"/>
    <property type="evidence" value="ECO:0007669"/>
    <property type="project" value="TreeGrafter"/>
</dbReference>
<evidence type="ECO:0000313" key="9">
    <source>
        <dbReference type="EMBL" id="KAK6639407.1"/>
    </source>
</evidence>
<dbReference type="Gene3D" id="1.10.1410.40">
    <property type="match status" value="1"/>
</dbReference>
<evidence type="ECO:0000256" key="3">
    <source>
        <dbReference type="ARBA" id="ARBA00023125"/>
    </source>
</evidence>
<dbReference type="GO" id="GO:0071013">
    <property type="term" value="C:catalytic step 2 spliceosome"/>
    <property type="evidence" value="ECO:0007669"/>
    <property type="project" value="TreeGrafter"/>
</dbReference>
<dbReference type="PANTHER" id="PTHR46447:SF1">
    <property type="entry name" value="INTERLEUKIN ENHANCER-BINDING FACTOR 2"/>
    <property type="match status" value="1"/>
</dbReference>
<reference evidence="9 10" key="1">
    <citation type="submission" date="2023-10" db="EMBL/GenBank/DDBJ databases">
        <title>Genomes of two closely related lineages of the louse Polyplax serrata with different host specificities.</title>
        <authorList>
            <person name="Martinu J."/>
            <person name="Tarabai H."/>
            <person name="Stefka J."/>
            <person name="Hypsa V."/>
        </authorList>
    </citation>
    <scope>NUCLEOTIDE SEQUENCE [LARGE SCALE GENOMIC DNA]</scope>
    <source>
        <strain evidence="9">HR10_N</strain>
    </source>
</reference>
<dbReference type="InterPro" id="IPR049401">
    <property type="entry name" value="DZF_dom_N"/>
</dbReference>
<evidence type="ECO:0000256" key="7">
    <source>
        <dbReference type="SAM" id="MobiDB-lite"/>
    </source>
</evidence>
<evidence type="ECO:0000259" key="8">
    <source>
        <dbReference type="PROSITE" id="PS51703"/>
    </source>
</evidence>
<dbReference type="Proteomes" id="UP001372834">
    <property type="component" value="Unassembled WGS sequence"/>
</dbReference>